<dbReference type="SUPFAM" id="SSF57567">
    <property type="entry name" value="Serine protease inhibitors"/>
    <property type="match status" value="1"/>
</dbReference>
<feature type="compositionally biased region" description="Polar residues" evidence="1">
    <location>
        <begin position="87"/>
        <end position="99"/>
    </location>
</feature>
<feature type="domain" description="TIL" evidence="2">
    <location>
        <begin position="2"/>
        <end position="49"/>
    </location>
</feature>
<dbReference type="Pfam" id="PF01826">
    <property type="entry name" value="TIL"/>
    <property type="match status" value="1"/>
</dbReference>
<evidence type="ECO:0000259" key="2">
    <source>
        <dbReference type="Pfam" id="PF01826"/>
    </source>
</evidence>
<dbReference type="InterPro" id="IPR036084">
    <property type="entry name" value="Ser_inhib-like_sf"/>
</dbReference>
<gene>
    <name evidence="3" type="ORF">BLA29_014346</name>
</gene>
<dbReference type="EMBL" id="MUJZ01022373">
    <property type="protein sequence ID" value="OTF79587.1"/>
    <property type="molecule type" value="Genomic_DNA"/>
</dbReference>
<name>A0A1Y3BHG1_EURMA</name>
<dbReference type="Gene3D" id="2.10.25.10">
    <property type="entry name" value="Laminin"/>
    <property type="match status" value="1"/>
</dbReference>
<evidence type="ECO:0000256" key="1">
    <source>
        <dbReference type="SAM" id="MobiDB-lite"/>
    </source>
</evidence>
<organism evidence="3 4">
    <name type="scientific">Euroglyphus maynei</name>
    <name type="common">Mayne's house dust mite</name>
    <dbReference type="NCBI Taxonomy" id="6958"/>
    <lineage>
        <taxon>Eukaryota</taxon>
        <taxon>Metazoa</taxon>
        <taxon>Ecdysozoa</taxon>
        <taxon>Arthropoda</taxon>
        <taxon>Chelicerata</taxon>
        <taxon>Arachnida</taxon>
        <taxon>Acari</taxon>
        <taxon>Acariformes</taxon>
        <taxon>Sarcoptiformes</taxon>
        <taxon>Astigmata</taxon>
        <taxon>Psoroptidia</taxon>
        <taxon>Analgoidea</taxon>
        <taxon>Pyroglyphidae</taxon>
        <taxon>Pyroglyphinae</taxon>
        <taxon>Euroglyphus</taxon>
    </lineage>
</organism>
<sequence length="99" mass="11725">MTRCPITCSNFHSGPPECLSICQIGCECQPGFIKVTKNPWGPCVKQYECQLYTLNIKQQQQQQQQQQQKRNRIPLYNQQQNKRKMNRLQQQPNRTQVNM</sequence>
<dbReference type="CDD" id="cd19941">
    <property type="entry name" value="TIL"/>
    <property type="match status" value="1"/>
</dbReference>
<dbReference type="Proteomes" id="UP000194236">
    <property type="component" value="Unassembled WGS sequence"/>
</dbReference>
<evidence type="ECO:0000313" key="3">
    <source>
        <dbReference type="EMBL" id="OTF79587.1"/>
    </source>
</evidence>
<reference evidence="3 4" key="1">
    <citation type="submission" date="2017-03" db="EMBL/GenBank/DDBJ databases">
        <title>Genome Survey of Euroglyphus maynei.</title>
        <authorList>
            <person name="Arlian L.G."/>
            <person name="Morgan M.S."/>
            <person name="Rider S.D."/>
        </authorList>
    </citation>
    <scope>NUCLEOTIDE SEQUENCE [LARGE SCALE GENOMIC DNA]</scope>
    <source>
        <strain evidence="3">Arlian Lab</strain>
        <tissue evidence="3">Whole body</tissue>
    </source>
</reference>
<comment type="caution">
    <text evidence="3">The sequence shown here is derived from an EMBL/GenBank/DDBJ whole genome shotgun (WGS) entry which is preliminary data.</text>
</comment>
<feature type="region of interest" description="Disordered" evidence="1">
    <location>
        <begin position="61"/>
        <end position="99"/>
    </location>
</feature>
<dbReference type="InterPro" id="IPR002919">
    <property type="entry name" value="TIL_dom"/>
</dbReference>
<proteinExistence type="predicted"/>
<protein>
    <recommendedName>
        <fullName evidence="2">TIL domain-containing protein</fullName>
    </recommendedName>
</protein>
<keyword evidence="4" id="KW-1185">Reference proteome</keyword>
<dbReference type="OrthoDB" id="5945029at2759"/>
<dbReference type="AlphaFoldDB" id="A0A1Y3BHG1"/>
<evidence type="ECO:0000313" key="4">
    <source>
        <dbReference type="Proteomes" id="UP000194236"/>
    </source>
</evidence>
<accession>A0A1Y3BHG1</accession>